<dbReference type="CDD" id="cd06260">
    <property type="entry name" value="DUF820-like"/>
    <property type="match status" value="1"/>
</dbReference>
<accession>A0A9D7FFY8</accession>
<dbReference type="SUPFAM" id="SSF52980">
    <property type="entry name" value="Restriction endonuclease-like"/>
    <property type="match status" value="1"/>
</dbReference>
<dbReference type="GO" id="GO:0004519">
    <property type="term" value="F:endonuclease activity"/>
    <property type="evidence" value="ECO:0007669"/>
    <property type="project" value="UniProtKB-KW"/>
</dbReference>
<dbReference type="EMBL" id="JADJNC010000064">
    <property type="protein sequence ID" value="MBK7425248.1"/>
    <property type="molecule type" value="Genomic_DNA"/>
</dbReference>
<dbReference type="PANTHER" id="PTHR36558">
    <property type="entry name" value="GLR1098 PROTEIN"/>
    <property type="match status" value="1"/>
</dbReference>
<keyword evidence="2" id="KW-0378">Hydrolase</keyword>
<reference evidence="2" key="1">
    <citation type="submission" date="2020-10" db="EMBL/GenBank/DDBJ databases">
        <title>Connecting structure to function with the recovery of over 1000 high-quality activated sludge metagenome-assembled genomes encoding full-length rRNA genes using long-read sequencing.</title>
        <authorList>
            <person name="Singleton C.M."/>
            <person name="Petriglieri F."/>
            <person name="Kristensen J.M."/>
            <person name="Kirkegaard R.H."/>
            <person name="Michaelsen T.Y."/>
            <person name="Andersen M.H."/>
            <person name="Karst S.M."/>
            <person name="Dueholm M.S."/>
            <person name="Nielsen P.H."/>
            <person name="Albertsen M."/>
        </authorList>
    </citation>
    <scope>NUCLEOTIDE SEQUENCE</scope>
    <source>
        <strain evidence="2">EsbW_18-Q3-R4-48_MAXAC.044</strain>
    </source>
</reference>
<dbReference type="Proteomes" id="UP000886602">
    <property type="component" value="Unassembled WGS sequence"/>
</dbReference>
<comment type="caution">
    <text evidence="2">The sequence shown here is derived from an EMBL/GenBank/DDBJ whole genome shotgun (WGS) entry which is preliminary data.</text>
</comment>
<keyword evidence="2" id="KW-0255">Endonuclease</keyword>
<evidence type="ECO:0000313" key="3">
    <source>
        <dbReference type="Proteomes" id="UP000886602"/>
    </source>
</evidence>
<dbReference type="InterPro" id="IPR008538">
    <property type="entry name" value="Uma2"/>
</dbReference>
<proteinExistence type="predicted"/>
<dbReference type="InterPro" id="IPR012296">
    <property type="entry name" value="Nuclease_put_TT1808"/>
</dbReference>
<dbReference type="Gene3D" id="3.90.1570.10">
    <property type="entry name" value="tt1808, chain A"/>
    <property type="match status" value="1"/>
</dbReference>
<evidence type="ECO:0000259" key="1">
    <source>
        <dbReference type="Pfam" id="PF05685"/>
    </source>
</evidence>
<name>A0A9D7FFY8_9RHOO</name>
<gene>
    <name evidence="2" type="ORF">IPJ48_20430</name>
</gene>
<dbReference type="AlphaFoldDB" id="A0A9D7FFY8"/>
<keyword evidence="2" id="KW-0540">Nuclease</keyword>
<dbReference type="InterPro" id="IPR011335">
    <property type="entry name" value="Restrct_endonuc-II-like"/>
</dbReference>
<sequence length="189" mass="21571">MDKNLARHGMSPAEFLCWLGEQEHKYELVDGQPLMMAGATRRHRRISLSMTTFLDIQLQGKKCQAFNSDTMVKIPSANGNYRFPDLGVECGDFRDENSLEASEPVLVVEVFSETTEGTDRTRKVEEYKTVNTIQYILLVDPNIPEVLFYMRGDDMNWIFEVKIGLDAVVDMPQIGVTLPLRIVYQGPEF</sequence>
<feature type="domain" description="Putative restriction endonuclease" evidence="1">
    <location>
        <begin position="13"/>
        <end position="157"/>
    </location>
</feature>
<organism evidence="2 3">
    <name type="scientific">Candidatus Propionivibrio dominans</name>
    <dbReference type="NCBI Taxonomy" id="2954373"/>
    <lineage>
        <taxon>Bacteria</taxon>
        <taxon>Pseudomonadati</taxon>
        <taxon>Pseudomonadota</taxon>
        <taxon>Betaproteobacteria</taxon>
        <taxon>Rhodocyclales</taxon>
        <taxon>Rhodocyclaceae</taxon>
        <taxon>Propionivibrio</taxon>
    </lineage>
</organism>
<evidence type="ECO:0000313" key="2">
    <source>
        <dbReference type="EMBL" id="MBK7425248.1"/>
    </source>
</evidence>
<dbReference type="PANTHER" id="PTHR36558:SF1">
    <property type="entry name" value="RESTRICTION ENDONUCLEASE DOMAIN-CONTAINING PROTEIN-RELATED"/>
    <property type="match status" value="1"/>
</dbReference>
<dbReference type="Pfam" id="PF05685">
    <property type="entry name" value="Uma2"/>
    <property type="match status" value="1"/>
</dbReference>
<protein>
    <submittedName>
        <fullName evidence="2">Uma2 family endonuclease</fullName>
    </submittedName>
</protein>